<accession>A0A0S7C5T6</accession>
<dbReference type="EMBL" id="DF968183">
    <property type="protein sequence ID" value="GAP45252.1"/>
    <property type="molecule type" value="Genomic_DNA"/>
</dbReference>
<sequence>MQQNGRQRKLKGFRGDLRVLCTGDGRKKPGFSAAVAGGGRSVEDVDPYRISDFGF</sequence>
<gene>
    <name evidence="1" type="ORF">TBC1_121073</name>
</gene>
<name>A0A0S7C5T6_9BACT</name>
<dbReference type="Proteomes" id="UP000053091">
    <property type="component" value="Unassembled WGS sequence"/>
</dbReference>
<organism evidence="1">
    <name type="scientific">Lentimicrobium saccharophilum</name>
    <dbReference type="NCBI Taxonomy" id="1678841"/>
    <lineage>
        <taxon>Bacteria</taxon>
        <taxon>Pseudomonadati</taxon>
        <taxon>Bacteroidota</taxon>
        <taxon>Bacteroidia</taxon>
        <taxon>Bacteroidales</taxon>
        <taxon>Lentimicrobiaceae</taxon>
        <taxon>Lentimicrobium</taxon>
    </lineage>
</organism>
<proteinExistence type="predicted"/>
<keyword evidence="2" id="KW-1185">Reference proteome</keyword>
<reference evidence="1" key="1">
    <citation type="journal article" date="2015" name="Genome Announc.">
        <title>Draft Genome Sequence of Bacteroidales Strain TBC1, a Novel Isolate from a Methanogenic Wastewater Treatment System.</title>
        <authorList>
            <person name="Tourlousse D.M."/>
            <person name="Matsuura N."/>
            <person name="Sun L."/>
            <person name="Toyonaga M."/>
            <person name="Kuroda K."/>
            <person name="Ohashi A."/>
            <person name="Cruz R."/>
            <person name="Yamaguchi T."/>
            <person name="Sekiguchi Y."/>
        </authorList>
    </citation>
    <scope>NUCLEOTIDE SEQUENCE [LARGE SCALE GENOMIC DNA]</scope>
    <source>
        <strain evidence="1">TBC1</strain>
    </source>
</reference>
<protein>
    <submittedName>
        <fullName evidence="1">Uncharacterized protein</fullName>
    </submittedName>
</protein>
<evidence type="ECO:0000313" key="2">
    <source>
        <dbReference type="Proteomes" id="UP000053091"/>
    </source>
</evidence>
<dbReference type="AlphaFoldDB" id="A0A0S7C5T6"/>
<evidence type="ECO:0000313" key="1">
    <source>
        <dbReference type="EMBL" id="GAP45252.1"/>
    </source>
</evidence>